<feature type="transmembrane region" description="Helical" evidence="1">
    <location>
        <begin position="51"/>
        <end position="71"/>
    </location>
</feature>
<keyword evidence="1" id="KW-1133">Transmembrane helix</keyword>
<evidence type="ECO:0000313" key="3">
    <source>
        <dbReference type="Proteomes" id="UP000190037"/>
    </source>
</evidence>
<dbReference type="AlphaFoldDB" id="A0A1T3P8C5"/>
<accession>A0A1T3P8C5</accession>
<dbReference type="OrthoDB" id="4337641at2"/>
<dbReference type="EMBL" id="MWQN01000001">
    <property type="protein sequence ID" value="OPC85339.1"/>
    <property type="molecule type" value="Genomic_DNA"/>
</dbReference>
<gene>
    <name evidence="2" type="ORF">B4N89_26985</name>
</gene>
<dbReference type="STRING" id="159449.B4N89_26985"/>
<organism evidence="2 3">
    <name type="scientific">Embleya scabrispora</name>
    <dbReference type="NCBI Taxonomy" id="159449"/>
    <lineage>
        <taxon>Bacteria</taxon>
        <taxon>Bacillati</taxon>
        <taxon>Actinomycetota</taxon>
        <taxon>Actinomycetes</taxon>
        <taxon>Kitasatosporales</taxon>
        <taxon>Streptomycetaceae</taxon>
        <taxon>Embleya</taxon>
    </lineage>
</organism>
<feature type="transmembrane region" description="Helical" evidence="1">
    <location>
        <begin position="28"/>
        <end position="45"/>
    </location>
</feature>
<dbReference type="Proteomes" id="UP000190037">
    <property type="component" value="Unassembled WGS sequence"/>
</dbReference>
<evidence type="ECO:0000256" key="1">
    <source>
        <dbReference type="SAM" id="Phobius"/>
    </source>
</evidence>
<keyword evidence="1" id="KW-0812">Transmembrane</keyword>
<keyword evidence="1" id="KW-0472">Membrane</keyword>
<proteinExistence type="predicted"/>
<protein>
    <submittedName>
        <fullName evidence="2">Uncharacterized protein</fullName>
    </submittedName>
</protein>
<comment type="caution">
    <text evidence="2">The sequence shown here is derived from an EMBL/GenBank/DDBJ whole genome shotgun (WGS) entry which is preliminary data.</text>
</comment>
<feature type="transmembrane region" description="Helical" evidence="1">
    <location>
        <begin position="157"/>
        <end position="176"/>
    </location>
</feature>
<evidence type="ECO:0000313" key="2">
    <source>
        <dbReference type="EMBL" id="OPC85339.1"/>
    </source>
</evidence>
<sequence>MVTTSEIRALPPEPAAPARGRVPRTLRAIVLSAQLGSLACLLGGVPVPGAALLGGGLLLPVLLGSEALVWLRLRRRGLSRREAFARLVPERTARCMAHEARIMASLLRWAVRRPHGVDRADAVFPHARDQAALIFGLAFACVIETLAMSYLLADRPVVHTVFLVVDIYTVLFLFGLHAAAVTRPHVLADGVLRVRQAAHVDIRVPLDRIASIRRETRFTHDREDGELNLTVGAQTSLTLDLTEPVDAPRFFGAPRLVRVIRLHADDPKALYDAVTRARTAPARGAPASG</sequence>
<feature type="transmembrane region" description="Helical" evidence="1">
    <location>
        <begin position="131"/>
        <end position="151"/>
    </location>
</feature>
<keyword evidence="3" id="KW-1185">Reference proteome</keyword>
<reference evidence="2 3" key="1">
    <citation type="submission" date="2017-03" db="EMBL/GenBank/DDBJ databases">
        <title>Draft genome sequence of Streptomyces scabrisporus NF3, endophyte isolated from Amphipterygium adstringens.</title>
        <authorList>
            <person name="Vazquez M."/>
            <person name="Ceapa C.D."/>
            <person name="Rodriguez Luna D."/>
            <person name="Sanchez Esquivel S."/>
        </authorList>
    </citation>
    <scope>NUCLEOTIDE SEQUENCE [LARGE SCALE GENOMIC DNA]</scope>
    <source>
        <strain evidence="2 3">NF3</strain>
    </source>
</reference>
<name>A0A1T3P8C5_9ACTN</name>